<protein>
    <submittedName>
        <fullName evidence="1">Uncharacterized protein</fullName>
    </submittedName>
</protein>
<dbReference type="PRINTS" id="PR00400">
    <property type="entry name" value="TETREPRESSOR"/>
</dbReference>
<dbReference type="SUPFAM" id="SSF46689">
    <property type="entry name" value="Homeodomain-like"/>
    <property type="match status" value="1"/>
</dbReference>
<dbReference type="InterPro" id="IPR036271">
    <property type="entry name" value="Tet_transcr_reg_TetR-rel_C_sf"/>
</dbReference>
<dbReference type="Gene3D" id="1.10.10.60">
    <property type="entry name" value="Homeodomain-like"/>
    <property type="match status" value="1"/>
</dbReference>
<keyword evidence="2" id="KW-1185">Reference proteome</keyword>
<comment type="caution">
    <text evidence="1">The sequence shown here is derived from an EMBL/GenBank/DDBJ whole genome shotgun (WGS) entry which is preliminary data.</text>
</comment>
<dbReference type="AlphaFoldDB" id="A0A1X0IYB4"/>
<dbReference type="Proteomes" id="UP000192534">
    <property type="component" value="Unassembled WGS sequence"/>
</dbReference>
<dbReference type="GO" id="GO:0046677">
    <property type="term" value="P:response to antibiotic"/>
    <property type="evidence" value="ECO:0007669"/>
    <property type="project" value="InterPro"/>
</dbReference>
<evidence type="ECO:0000313" key="2">
    <source>
        <dbReference type="Proteomes" id="UP000192534"/>
    </source>
</evidence>
<reference evidence="1 2" key="1">
    <citation type="submission" date="2016-12" db="EMBL/GenBank/DDBJ databases">
        <title>The new phylogeny of genus Mycobacterium.</title>
        <authorList>
            <person name="Tortoli E."/>
            <person name="Trovato A."/>
            <person name="Cirillo D.M."/>
        </authorList>
    </citation>
    <scope>NUCLEOTIDE SEQUENCE [LARGE SCALE GENOMIC DNA]</scope>
    <source>
        <strain evidence="1 2">DSM 44223</strain>
    </source>
</reference>
<proteinExistence type="predicted"/>
<evidence type="ECO:0000313" key="1">
    <source>
        <dbReference type="EMBL" id="ORB54096.1"/>
    </source>
</evidence>
<accession>A0A1X0IYB4</accession>
<dbReference type="EMBL" id="MVIH01000004">
    <property type="protein sequence ID" value="ORB54096.1"/>
    <property type="molecule type" value="Genomic_DNA"/>
</dbReference>
<organism evidence="1 2">
    <name type="scientific">Mycolicibacterium rhodesiae</name>
    <name type="common">Mycobacterium rhodesiae</name>
    <dbReference type="NCBI Taxonomy" id="36814"/>
    <lineage>
        <taxon>Bacteria</taxon>
        <taxon>Bacillati</taxon>
        <taxon>Actinomycetota</taxon>
        <taxon>Actinomycetes</taxon>
        <taxon>Mycobacteriales</taxon>
        <taxon>Mycobacteriaceae</taxon>
        <taxon>Mycolicibacterium</taxon>
    </lineage>
</organism>
<dbReference type="InterPro" id="IPR009057">
    <property type="entry name" value="Homeodomain-like_sf"/>
</dbReference>
<dbReference type="Gene3D" id="1.10.357.10">
    <property type="entry name" value="Tetracycline Repressor, domain 2"/>
    <property type="match status" value="1"/>
</dbReference>
<dbReference type="InterPro" id="IPR003012">
    <property type="entry name" value="Tet_transcr_reg_TetR"/>
</dbReference>
<sequence length="207" mass="22693">MTPDKLTDAVRRVSANEGLSMAAVADELGVDVTTLYRHVGGLDALRQIGAEVTAPTVGEWPSSDGLSWREWLEALAHYYRGALHRNPDLVEFAHTAIDPDFERFAHATRTLTDFGFEARAAGFAHGFLINTVVGYVAGELREAELIARGESSLSRYVRALEGDRDSDRITTLRQLDLTPSDFDPDSAFERFLRYAIDGIGAQPGVPA</sequence>
<dbReference type="SUPFAM" id="SSF48498">
    <property type="entry name" value="Tetracyclin repressor-like, C-terminal domain"/>
    <property type="match status" value="1"/>
</dbReference>
<gene>
    <name evidence="1" type="ORF">BST42_12090</name>
</gene>
<dbReference type="GO" id="GO:0045892">
    <property type="term" value="P:negative regulation of DNA-templated transcription"/>
    <property type="evidence" value="ECO:0007669"/>
    <property type="project" value="InterPro"/>
</dbReference>
<name>A0A1X0IYB4_MYCRH</name>